<dbReference type="GO" id="GO:0003677">
    <property type="term" value="F:DNA binding"/>
    <property type="evidence" value="ECO:0007669"/>
    <property type="project" value="InterPro"/>
</dbReference>
<dbReference type="SMART" id="SM00530">
    <property type="entry name" value="HTH_XRE"/>
    <property type="match status" value="1"/>
</dbReference>
<feature type="domain" description="HTH cro/C1-type" evidence="1">
    <location>
        <begin position="6"/>
        <end position="60"/>
    </location>
</feature>
<dbReference type="RefSeq" id="WP_132356418.1">
    <property type="nucleotide sequence ID" value="NZ_CAWOJO010000102.1"/>
</dbReference>
<dbReference type="SUPFAM" id="SSF47413">
    <property type="entry name" value="lambda repressor-like DNA-binding domains"/>
    <property type="match status" value="1"/>
</dbReference>
<dbReference type="Proteomes" id="UP000295598">
    <property type="component" value="Unassembled WGS sequence"/>
</dbReference>
<dbReference type="AlphaFoldDB" id="A0A4R4IR26"/>
<dbReference type="PROSITE" id="PS50943">
    <property type="entry name" value="HTH_CROC1"/>
    <property type="match status" value="1"/>
</dbReference>
<reference evidence="2 3" key="1">
    <citation type="journal article" date="2019" name="Int. J. Syst. Evol. Microbiol.">
        <title>Photorhabdus khanii subsp. guanajuatensis subsp. nov., isolated from Heterorhabditis atacamensis, and Photorhabdus luminescens subsp. mexicana subsp. nov., isolated from Heterorhabditis mexicana entomopathogenic nematodes.</title>
        <authorList>
            <person name="Machado R.A.R."/>
            <person name="Bruno P."/>
            <person name="Arce C.C.M."/>
            <person name="Liechti N."/>
            <person name="Kohler A."/>
            <person name="Bernal J."/>
            <person name="Bruggmann R."/>
            <person name="Turlings T.C.J."/>
        </authorList>
    </citation>
    <scope>NUCLEOTIDE SEQUENCE [LARGE SCALE GENOMIC DNA]</scope>
    <source>
        <strain evidence="2 3">MEX20-17</strain>
    </source>
</reference>
<dbReference type="InterPro" id="IPR010982">
    <property type="entry name" value="Lambda_DNA-bd_dom_sf"/>
</dbReference>
<dbReference type="Gene3D" id="1.10.260.40">
    <property type="entry name" value="lambda repressor-like DNA-binding domains"/>
    <property type="match status" value="1"/>
</dbReference>
<evidence type="ECO:0000313" key="2">
    <source>
        <dbReference type="EMBL" id="TDB42619.1"/>
    </source>
</evidence>
<dbReference type="EMBL" id="PUJY01000102">
    <property type="protein sequence ID" value="TDB42619.1"/>
    <property type="molecule type" value="Genomic_DNA"/>
</dbReference>
<dbReference type="Pfam" id="PF01381">
    <property type="entry name" value="HTH_3"/>
    <property type="match status" value="1"/>
</dbReference>
<comment type="caution">
    <text evidence="2">The sequence shown here is derived from an EMBL/GenBank/DDBJ whole genome shotgun (WGS) entry which is preliminary data.</text>
</comment>
<evidence type="ECO:0000259" key="1">
    <source>
        <dbReference type="PROSITE" id="PS50943"/>
    </source>
</evidence>
<dbReference type="CDD" id="cd00093">
    <property type="entry name" value="HTH_XRE"/>
    <property type="match status" value="1"/>
</dbReference>
<protein>
    <submittedName>
        <fullName evidence="2">Transcriptional regulator</fullName>
    </submittedName>
</protein>
<organism evidence="2 3">
    <name type="scientific">Photorhabdus khanii subsp. guanajuatensis</name>
    <dbReference type="NCBI Taxonomy" id="2100166"/>
    <lineage>
        <taxon>Bacteria</taxon>
        <taxon>Pseudomonadati</taxon>
        <taxon>Pseudomonadota</taxon>
        <taxon>Gammaproteobacteria</taxon>
        <taxon>Enterobacterales</taxon>
        <taxon>Morganellaceae</taxon>
        <taxon>Photorhabdus</taxon>
    </lineage>
</organism>
<name>A0A4R4IR26_9GAMM</name>
<evidence type="ECO:0000313" key="3">
    <source>
        <dbReference type="Proteomes" id="UP000295598"/>
    </source>
</evidence>
<accession>A0A4R4IR26</accession>
<gene>
    <name evidence="2" type="ORF">C5467_23755</name>
</gene>
<sequence length="268" mass="30142">MSPNKIKQYRTQLSMTQRQLAELAHTSQQQIQRIETGKIAANLATAQAICIALGKSLNAVFPGAEKAVSAFRKKVEQIGRYSDEDLSGVADKGVEMDGCAWTLKLYLRGHQDYFILSISNADKRRMYAYLQESEHEDVVQFFVFDSDEYRIALNISEIAFHQFLFDAPGDVYVKEDTESEELDYSNVRITFINGGPTACLSVEPDEPEDEEYDVGQLGHIFYMLESGSAPSERFVITDMDGEDAFIRAGSVAMLQVVFSVLEPDEQEE</sequence>
<dbReference type="InterPro" id="IPR001387">
    <property type="entry name" value="Cro/C1-type_HTH"/>
</dbReference>
<proteinExistence type="predicted"/>